<proteinExistence type="inferred from homology"/>
<evidence type="ECO:0000256" key="9">
    <source>
        <dbReference type="SAM" id="Phobius"/>
    </source>
</evidence>
<dbReference type="PANTHER" id="PTHR30472:SF1">
    <property type="entry name" value="FE(3+) DICITRATE TRANSPORT SYSTEM PERMEASE PROTEIN FECC-RELATED"/>
    <property type="match status" value="1"/>
</dbReference>
<dbReference type="Pfam" id="PF01032">
    <property type="entry name" value="FecCD"/>
    <property type="match status" value="1"/>
</dbReference>
<dbReference type="SUPFAM" id="SSF81345">
    <property type="entry name" value="ABC transporter involved in vitamin B12 uptake, BtuC"/>
    <property type="match status" value="1"/>
</dbReference>
<dbReference type="RefSeq" id="WP_106239218.1">
    <property type="nucleotide sequence ID" value="NZ_PVZC01000001.1"/>
</dbReference>
<dbReference type="AlphaFoldDB" id="A0A2T0QDZ6"/>
<evidence type="ECO:0000256" key="4">
    <source>
        <dbReference type="ARBA" id="ARBA00022475"/>
    </source>
</evidence>
<keyword evidence="5 9" id="KW-0812">Transmembrane</keyword>
<feature type="transmembrane region" description="Helical" evidence="9">
    <location>
        <begin position="113"/>
        <end position="134"/>
    </location>
</feature>
<evidence type="ECO:0000256" key="7">
    <source>
        <dbReference type="ARBA" id="ARBA00023136"/>
    </source>
</evidence>
<evidence type="ECO:0000313" key="11">
    <source>
        <dbReference type="Proteomes" id="UP000237846"/>
    </source>
</evidence>
<reference evidence="10 11" key="1">
    <citation type="submission" date="2018-03" db="EMBL/GenBank/DDBJ databases">
        <title>Genomic Encyclopedia of Archaeal and Bacterial Type Strains, Phase II (KMG-II): from individual species to whole genera.</title>
        <authorList>
            <person name="Goeker M."/>
        </authorList>
    </citation>
    <scope>NUCLEOTIDE SEQUENCE [LARGE SCALE GENOMIC DNA]</scope>
    <source>
        <strain evidence="10 11">DSM 45601</strain>
    </source>
</reference>
<accession>A0A2T0QDZ6</accession>
<dbReference type="CDD" id="cd06550">
    <property type="entry name" value="TM_ABC_iron-siderophores_like"/>
    <property type="match status" value="1"/>
</dbReference>
<dbReference type="GO" id="GO:0005886">
    <property type="term" value="C:plasma membrane"/>
    <property type="evidence" value="ECO:0007669"/>
    <property type="project" value="UniProtKB-SubCell"/>
</dbReference>
<dbReference type="Proteomes" id="UP000237846">
    <property type="component" value="Unassembled WGS sequence"/>
</dbReference>
<organism evidence="10 11">
    <name type="scientific">Allonocardiopsis opalescens</name>
    <dbReference type="NCBI Taxonomy" id="1144618"/>
    <lineage>
        <taxon>Bacteria</taxon>
        <taxon>Bacillati</taxon>
        <taxon>Actinomycetota</taxon>
        <taxon>Actinomycetes</taxon>
        <taxon>Streptosporangiales</taxon>
        <taxon>Allonocardiopsis</taxon>
    </lineage>
</organism>
<sequence length="355" mass="36086">MTTPTTATPPAAAAVAAGPPETGARRRRRAVGLLVLLAALAAAVVASVTVGTNPLSPGTVWQALTSTAGPEADVIVHEIRLPRTLLGLLAGAALGLAGTLMQGHTRNPLGDPGLLGVTHGAALAVVLCIALLGVTDLLGLAWFGFAGAALAAVAVYLVGSTRGRGPTPLSLALAGTAVSWLTYSLVSAIVLMDQQTMESFRFWRVGSLVGRDPAILPQMLPFLLVGVVLALANGPALNALALGDDVARSLGHRVGRARVVGLLAITLLTGVTVGACGPIAFVGLIVPHLARGITGADYRWLLPYSALLGAALLVAADVIGRVVAPPGELQVGIVLAIIGAPFFIALVRRRRLVRL</sequence>
<dbReference type="Gene3D" id="1.10.3470.10">
    <property type="entry name" value="ABC transporter involved in vitamin B12 uptake, BtuC"/>
    <property type="match status" value="1"/>
</dbReference>
<evidence type="ECO:0000256" key="8">
    <source>
        <dbReference type="SAM" id="MobiDB-lite"/>
    </source>
</evidence>
<feature type="transmembrane region" description="Helical" evidence="9">
    <location>
        <begin position="30"/>
        <end position="50"/>
    </location>
</feature>
<name>A0A2T0QDZ6_9ACTN</name>
<dbReference type="GO" id="GO:0033214">
    <property type="term" value="P:siderophore-iron import into cell"/>
    <property type="evidence" value="ECO:0007669"/>
    <property type="project" value="TreeGrafter"/>
</dbReference>
<dbReference type="FunFam" id="1.10.3470.10:FF:000001">
    <property type="entry name" value="Vitamin B12 ABC transporter permease BtuC"/>
    <property type="match status" value="1"/>
</dbReference>
<dbReference type="InterPro" id="IPR000522">
    <property type="entry name" value="ABC_transptr_permease_BtuC"/>
</dbReference>
<dbReference type="PANTHER" id="PTHR30472">
    <property type="entry name" value="FERRIC ENTEROBACTIN TRANSPORT SYSTEM PERMEASE PROTEIN"/>
    <property type="match status" value="1"/>
</dbReference>
<feature type="transmembrane region" description="Helical" evidence="9">
    <location>
        <begin position="301"/>
        <end position="323"/>
    </location>
</feature>
<evidence type="ECO:0000256" key="3">
    <source>
        <dbReference type="ARBA" id="ARBA00022448"/>
    </source>
</evidence>
<comment type="caution">
    <text evidence="10">The sequence shown here is derived from an EMBL/GenBank/DDBJ whole genome shotgun (WGS) entry which is preliminary data.</text>
</comment>
<protein>
    <submittedName>
        <fullName evidence="10">Iron complex transport system permease protein</fullName>
    </submittedName>
</protein>
<feature type="transmembrane region" description="Helical" evidence="9">
    <location>
        <begin position="329"/>
        <end position="347"/>
    </location>
</feature>
<evidence type="ECO:0000256" key="6">
    <source>
        <dbReference type="ARBA" id="ARBA00022989"/>
    </source>
</evidence>
<evidence type="ECO:0000256" key="2">
    <source>
        <dbReference type="ARBA" id="ARBA00007935"/>
    </source>
</evidence>
<keyword evidence="7 9" id="KW-0472">Membrane</keyword>
<feature type="region of interest" description="Disordered" evidence="8">
    <location>
        <begin position="1"/>
        <end position="23"/>
    </location>
</feature>
<evidence type="ECO:0000313" key="10">
    <source>
        <dbReference type="EMBL" id="PRY02166.1"/>
    </source>
</evidence>
<feature type="transmembrane region" description="Helical" evidence="9">
    <location>
        <begin position="171"/>
        <end position="192"/>
    </location>
</feature>
<dbReference type="InterPro" id="IPR037294">
    <property type="entry name" value="ABC_BtuC-like"/>
</dbReference>
<feature type="compositionally biased region" description="Low complexity" evidence="8">
    <location>
        <begin position="1"/>
        <end position="22"/>
    </location>
</feature>
<feature type="transmembrane region" description="Helical" evidence="9">
    <location>
        <begin position="259"/>
        <end position="289"/>
    </location>
</feature>
<dbReference type="OrthoDB" id="9782305at2"/>
<comment type="similarity">
    <text evidence="2">Belongs to the binding-protein-dependent transport system permease family. FecCD subfamily.</text>
</comment>
<dbReference type="GO" id="GO:0022857">
    <property type="term" value="F:transmembrane transporter activity"/>
    <property type="evidence" value="ECO:0007669"/>
    <property type="project" value="InterPro"/>
</dbReference>
<keyword evidence="3" id="KW-0813">Transport</keyword>
<dbReference type="EMBL" id="PVZC01000001">
    <property type="protein sequence ID" value="PRY02166.1"/>
    <property type="molecule type" value="Genomic_DNA"/>
</dbReference>
<keyword evidence="6 9" id="KW-1133">Transmembrane helix</keyword>
<comment type="subcellular location">
    <subcellularLocation>
        <location evidence="1">Cell membrane</location>
        <topology evidence="1">Multi-pass membrane protein</topology>
    </subcellularLocation>
</comment>
<evidence type="ECO:0000256" key="5">
    <source>
        <dbReference type="ARBA" id="ARBA00022692"/>
    </source>
</evidence>
<gene>
    <name evidence="10" type="ORF">CLV72_101767</name>
</gene>
<evidence type="ECO:0000256" key="1">
    <source>
        <dbReference type="ARBA" id="ARBA00004651"/>
    </source>
</evidence>
<keyword evidence="4" id="KW-1003">Cell membrane</keyword>
<keyword evidence="11" id="KW-1185">Reference proteome</keyword>
<feature type="transmembrane region" description="Helical" evidence="9">
    <location>
        <begin position="140"/>
        <end position="159"/>
    </location>
</feature>